<dbReference type="PROSITE" id="PS50110">
    <property type="entry name" value="RESPONSE_REGULATORY"/>
    <property type="match status" value="1"/>
</dbReference>
<dbReference type="GO" id="GO:0000160">
    <property type="term" value="P:phosphorelay signal transduction system"/>
    <property type="evidence" value="ECO:0007669"/>
    <property type="project" value="InterPro"/>
</dbReference>
<evidence type="ECO:0000259" key="2">
    <source>
        <dbReference type="PROSITE" id="PS50110"/>
    </source>
</evidence>
<dbReference type="CDD" id="cd17546">
    <property type="entry name" value="REC_hyHK_CKI1_RcsC-like"/>
    <property type="match status" value="1"/>
</dbReference>
<dbReference type="EMBL" id="MFNF01000017">
    <property type="protein sequence ID" value="OGH03400.1"/>
    <property type="molecule type" value="Genomic_DNA"/>
</dbReference>
<protein>
    <recommendedName>
        <fullName evidence="2">Response regulatory domain-containing protein</fullName>
    </recommendedName>
</protein>
<reference evidence="3 4" key="1">
    <citation type="journal article" date="2016" name="Nat. Commun.">
        <title>Thousands of microbial genomes shed light on interconnected biogeochemical processes in an aquifer system.</title>
        <authorList>
            <person name="Anantharaman K."/>
            <person name="Brown C.T."/>
            <person name="Hug L.A."/>
            <person name="Sharon I."/>
            <person name="Castelle C.J."/>
            <person name="Probst A.J."/>
            <person name="Thomas B.C."/>
            <person name="Singh A."/>
            <person name="Wilkins M.J."/>
            <person name="Karaoz U."/>
            <person name="Brodie E.L."/>
            <person name="Williams K.H."/>
            <person name="Hubbard S.S."/>
            <person name="Banfield J.F."/>
        </authorList>
    </citation>
    <scope>NUCLEOTIDE SEQUENCE [LARGE SCALE GENOMIC DNA]</scope>
</reference>
<evidence type="ECO:0000256" key="1">
    <source>
        <dbReference type="PROSITE-ProRule" id="PRU00169"/>
    </source>
</evidence>
<feature type="modified residue" description="4-aspartylphosphate" evidence="1">
    <location>
        <position position="56"/>
    </location>
</feature>
<organism evidence="3 4">
    <name type="scientific">Candidatus Lambdaproteobacteria bacterium RIFOXYD2_FULL_56_26</name>
    <dbReference type="NCBI Taxonomy" id="1817773"/>
    <lineage>
        <taxon>Bacteria</taxon>
        <taxon>Pseudomonadati</taxon>
        <taxon>Pseudomonadota</taxon>
        <taxon>Candidatus Lambdaproteobacteria</taxon>
    </lineage>
</organism>
<proteinExistence type="predicted"/>
<dbReference type="Proteomes" id="UP000177583">
    <property type="component" value="Unassembled WGS sequence"/>
</dbReference>
<dbReference type="AlphaFoldDB" id="A0A1F6GZE6"/>
<dbReference type="SMART" id="SM00448">
    <property type="entry name" value="REC"/>
    <property type="match status" value="1"/>
</dbReference>
<dbReference type="InterPro" id="IPR001789">
    <property type="entry name" value="Sig_transdc_resp-reg_receiver"/>
</dbReference>
<dbReference type="Pfam" id="PF00072">
    <property type="entry name" value="Response_reg"/>
    <property type="match status" value="1"/>
</dbReference>
<evidence type="ECO:0000313" key="3">
    <source>
        <dbReference type="EMBL" id="OGH03400.1"/>
    </source>
</evidence>
<accession>A0A1F6GZE6</accession>
<dbReference type="Gene3D" id="3.40.50.2300">
    <property type="match status" value="1"/>
</dbReference>
<feature type="domain" description="Response regulatory" evidence="2">
    <location>
        <begin position="3"/>
        <end position="129"/>
    </location>
</feature>
<sequence length="132" mass="14777">MRKILVVDDELVSRKKMAKILASYGECKEVETGTLAIKLFEQALLKGEPYDLISLDVGLPDRSGTEILIEIREMEGEKPMLVKSPVKVLMVTAHSDRDTVLTSIQAGCDQYVVKPFTPDLVYKKLKEMGVHL</sequence>
<dbReference type="InterPro" id="IPR011006">
    <property type="entry name" value="CheY-like_superfamily"/>
</dbReference>
<comment type="caution">
    <text evidence="3">The sequence shown here is derived from an EMBL/GenBank/DDBJ whole genome shotgun (WGS) entry which is preliminary data.</text>
</comment>
<gene>
    <name evidence="3" type="ORF">A2557_02640</name>
</gene>
<dbReference type="InterPro" id="IPR052048">
    <property type="entry name" value="ST_Response_Regulator"/>
</dbReference>
<evidence type="ECO:0000313" key="4">
    <source>
        <dbReference type="Proteomes" id="UP000177583"/>
    </source>
</evidence>
<dbReference type="PANTHER" id="PTHR43228">
    <property type="entry name" value="TWO-COMPONENT RESPONSE REGULATOR"/>
    <property type="match status" value="1"/>
</dbReference>
<dbReference type="PANTHER" id="PTHR43228:SF1">
    <property type="entry name" value="TWO-COMPONENT RESPONSE REGULATOR ARR22"/>
    <property type="match status" value="1"/>
</dbReference>
<dbReference type="SUPFAM" id="SSF52172">
    <property type="entry name" value="CheY-like"/>
    <property type="match status" value="1"/>
</dbReference>
<name>A0A1F6GZE6_9PROT</name>
<keyword evidence="1" id="KW-0597">Phosphoprotein</keyword>